<evidence type="ECO:0000256" key="5">
    <source>
        <dbReference type="ARBA" id="ARBA00023136"/>
    </source>
</evidence>
<feature type="transmembrane region" description="Helical" evidence="8">
    <location>
        <begin position="231"/>
        <end position="254"/>
    </location>
</feature>
<keyword evidence="7" id="KW-0807">Transducer</keyword>
<feature type="transmembrane region" description="Helical" evidence="8">
    <location>
        <begin position="177"/>
        <end position="200"/>
    </location>
</feature>
<dbReference type="InterPro" id="IPR000276">
    <property type="entry name" value="GPCR_Rhodpsn"/>
</dbReference>
<accession>A0A815U665</accession>
<dbReference type="OrthoDB" id="10045890at2759"/>
<dbReference type="Proteomes" id="UP000663881">
    <property type="component" value="Unassembled WGS sequence"/>
</dbReference>
<keyword evidence="6" id="KW-0675">Receptor</keyword>
<dbReference type="EMBL" id="CAJOAY010007687">
    <property type="protein sequence ID" value="CAF4171735.1"/>
    <property type="molecule type" value="Genomic_DNA"/>
</dbReference>
<comment type="subcellular location">
    <subcellularLocation>
        <location evidence="1">Membrane</location>
        <topology evidence="1">Multi-pass membrane protein</topology>
    </subcellularLocation>
</comment>
<evidence type="ECO:0000259" key="9">
    <source>
        <dbReference type="PROSITE" id="PS50262"/>
    </source>
</evidence>
<evidence type="ECO:0000256" key="6">
    <source>
        <dbReference type="ARBA" id="ARBA00023170"/>
    </source>
</evidence>
<protein>
    <recommendedName>
        <fullName evidence="9">G-protein coupled receptors family 1 profile domain-containing protein</fullName>
    </recommendedName>
</protein>
<evidence type="ECO:0000256" key="3">
    <source>
        <dbReference type="ARBA" id="ARBA00022989"/>
    </source>
</evidence>
<evidence type="ECO:0000313" key="11">
    <source>
        <dbReference type="EMBL" id="CAF4171735.1"/>
    </source>
</evidence>
<keyword evidence="3 8" id="KW-1133">Transmembrane helix</keyword>
<keyword evidence="4" id="KW-0297">G-protein coupled receptor</keyword>
<comment type="caution">
    <text evidence="10">The sequence shown here is derived from an EMBL/GenBank/DDBJ whole genome shotgun (WGS) entry which is preliminary data.</text>
</comment>
<feature type="transmembrane region" description="Helical" evidence="8">
    <location>
        <begin position="131"/>
        <end position="151"/>
    </location>
</feature>
<evidence type="ECO:0000256" key="1">
    <source>
        <dbReference type="ARBA" id="ARBA00004141"/>
    </source>
</evidence>
<dbReference type="PANTHER" id="PTHR24243">
    <property type="entry name" value="G-PROTEIN COUPLED RECEPTOR"/>
    <property type="match status" value="1"/>
</dbReference>
<feature type="transmembrane region" description="Helical" evidence="8">
    <location>
        <begin position="51"/>
        <end position="69"/>
    </location>
</feature>
<dbReference type="GO" id="GO:0005886">
    <property type="term" value="C:plasma membrane"/>
    <property type="evidence" value="ECO:0007669"/>
    <property type="project" value="TreeGrafter"/>
</dbReference>
<dbReference type="Proteomes" id="UP000663891">
    <property type="component" value="Unassembled WGS sequence"/>
</dbReference>
<sequence>MADPNQLYLIASGINRYGSFIVSSLGSIGTIINIVIFSTDKELKKTPCSPFFVASSISATILLFSALLTRFLDVFSLNLTYYYDGICKVYIFFLLGSFYSSALFTSFLSIERWLSSSRNATLRQFASIKNAYRTIIITIIIVSIFCSQVFYCYMANQISPRGQCSPMNTVCGYVNDLIHLILFVIIPCSIMLIFGSLTLYNIKQNIHRVIPIQSLRTTQNDRRMMRIQSTITLMMFTQVCSLLLCNLSAGIQKIYSTITANDYKTPQRRAIESIIFSIVYLLGYVFVALPFYLYTLAGAAFREALFRRIQTIFRCHRMHQ</sequence>
<proteinExistence type="predicted"/>
<dbReference type="PROSITE" id="PS50262">
    <property type="entry name" value="G_PROTEIN_RECEP_F1_2"/>
    <property type="match status" value="1"/>
</dbReference>
<dbReference type="SUPFAM" id="SSF81321">
    <property type="entry name" value="Family A G protein-coupled receptor-like"/>
    <property type="match status" value="1"/>
</dbReference>
<reference evidence="10" key="1">
    <citation type="submission" date="2021-02" db="EMBL/GenBank/DDBJ databases">
        <authorList>
            <person name="Nowell W R."/>
        </authorList>
    </citation>
    <scope>NUCLEOTIDE SEQUENCE</scope>
</reference>
<name>A0A815U665_9BILA</name>
<dbReference type="Gene3D" id="1.20.1070.10">
    <property type="entry name" value="Rhodopsin 7-helix transmembrane proteins"/>
    <property type="match status" value="1"/>
</dbReference>
<evidence type="ECO:0000256" key="7">
    <source>
        <dbReference type="ARBA" id="ARBA00023224"/>
    </source>
</evidence>
<keyword evidence="2 8" id="KW-0812">Transmembrane</keyword>
<dbReference type="GO" id="GO:0004930">
    <property type="term" value="F:G protein-coupled receptor activity"/>
    <property type="evidence" value="ECO:0007669"/>
    <property type="project" value="UniProtKB-KW"/>
</dbReference>
<feature type="transmembrane region" description="Helical" evidence="8">
    <location>
        <begin position="89"/>
        <end position="110"/>
    </location>
</feature>
<gene>
    <name evidence="11" type="ORF">OKA104_LOCUS39378</name>
    <name evidence="10" type="ORF">VCS650_LOCUS43002</name>
</gene>
<dbReference type="EMBL" id="CAJNON010002695">
    <property type="protein sequence ID" value="CAF1515425.1"/>
    <property type="molecule type" value="Genomic_DNA"/>
</dbReference>
<evidence type="ECO:0000313" key="10">
    <source>
        <dbReference type="EMBL" id="CAF1515425.1"/>
    </source>
</evidence>
<feature type="transmembrane region" description="Helical" evidence="8">
    <location>
        <begin position="274"/>
        <end position="301"/>
    </location>
</feature>
<keyword evidence="5 8" id="KW-0472">Membrane</keyword>
<evidence type="ECO:0000256" key="2">
    <source>
        <dbReference type="ARBA" id="ARBA00022692"/>
    </source>
</evidence>
<evidence type="ECO:0000256" key="8">
    <source>
        <dbReference type="SAM" id="Phobius"/>
    </source>
</evidence>
<feature type="domain" description="G-protein coupled receptors family 1 profile" evidence="9">
    <location>
        <begin position="29"/>
        <end position="294"/>
    </location>
</feature>
<evidence type="ECO:0000256" key="4">
    <source>
        <dbReference type="ARBA" id="ARBA00023040"/>
    </source>
</evidence>
<dbReference type="PANTHER" id="PTHR24243:SF230">
    <property type="entry name" value="G-PROTEIN COUPLED RECEPTORS FAMILY 1 PROFILE DOMAIN-CONTAINING PROTEIN"/>
    <property type="match status" value="1"/>
</dbReference>
<organism evidence="10 12">
    <name type="scientific">Adineta steineri</name>
    <dbReference type="NCBI Taxonomy" id="433720"/>
    <lineage>
        <taxon>Eukaryota</taxon>
        <taxon>Metazoa</taxon>
        <taxon>Spiralia</taxon>
        <taxon>Gnathifera</taxon>
        <taxon>Rotifera</taxon>
        <taxon>Eurotatoria</taxon>
        <taxon>Bdelloidea</taxon>
        <taxon>Adinetida</taxon>
        <taxon>Adinetidae</taxon>
        <taxon>Adineta</taxon>
    </lineage>
</organism>
<feature type="transmembrane region" description="Helical" evidence="8">
    <location>
        <begin position="20"/>
        <end position="39"/>
    </location>
</feature>
<dbReference type="AlphaFoldDB" id="A0A815U665"/>
<evidence type="ECO:0000313" key="12">
    <source>
        <dbReference type="Proteomes" id="UP000663891"/>
    </source>
</evidence>
<dbReference type="Pfam" id="PF00001">
    <property type="entry name" value="7tm_1"/>
    <property type="match status" value="1"/>
</dbReference>
<dbReference type="InterPro" id="IPR017452">
    <property type="entry name" value="GPCR_Rhodpsn_7TM"/>
</dbReference>